<dbReference type="InterPro" id="IPR006680">
    <property type="entry name" value="Amidohydro-rel"/>
</dbReference>
<evidence type="ECO:0000313" key="10">
    <source>
        <dbReference type="EMBL" id="KAJ5557085.1"/>
    </source>
</evidence>
<organism evidence="10 11">
    <name type="scientific">Penicillium frequentans</name>
    <dbReference type="NCBI Taxonomy" id="3151616"/>
    <lineage>
        <taxon>Eukaryota</taxon>
        <taxon>Fungi</taxon>
        <taxon>Dikarya</taxon>
        <taxon>Ascomycota</taxon>
        <taxon>Pezizomycotina</taxon>
        <taxon>Eurotiomycetes</taxon>
        <taxon>Eurotiomycetidae</taxon>
        <taxon>Eurotiales</taxon>
        <taxon>Aspergillaceae</taxon>
        <taxon>Penicillium</taxon>
    </lineage>
</organism>
<dbReference type="GO" id="GO:0004157">
    <property type="term" value="F:dihydropyrimidinase activity"/>
    <property type="evidence" value="ECO:0007669"/>
    <property type="project" value="UniProtKB-EC"/>
</dbReference>
<evidence type="ECO:0000256" key="8">
    <source>
        <dbReference type="PIRSR" id="PIRSR611778-50"/>
    </source>
</evidence>
<evidence type="ECO:0000256" key="6">
    <source>
        <dbReference type="ARBA" id="ARBA00036696"/>
    </source>
</evidence>
<comment type="catalytic activity">
    <reaction evidence="6">
        <text>5,6-dihydrouracil + H2O = 3-(carbamoylamino)propanoate + H(+)</text>
        <dbReference type="Rhea" id="RHEA:16121"/>
        <dbReference type="ChEBI" id="CHEBI:11892"/>
        <dbReference type="ChEBI" id="CHEBI:15377"/>
        <dbReference type="ChEBI" id="CHEBI:15378"/>
        <dbReference type="ChEBI" id="CHEBI:15901"/>
        <dbReference type="EC" id="3.5.2.2"/>
    </reaction>
</comment>
<evidence type="ECO:0000313" key="11">
    <source>
        <dbReference type="Proteomes" id="UP001220324"/>
    </source>
</evidence>
<keyword evidence="5" id="KW-0378">Hydrolase</keyword>
<dbReference type="NCBIfam" id="TIGR02033">
    <property type="entry name" value="D-hydantoinase"/>
    <property type="match status" value="1"/>
</dbReference>
<dbReference type="Gene3D" id="3.20.20.140">
    <property type="entry name" value="Metal-dependent hydrolases"/>
    <property type="match status" value="1"/>
</dbReference>
<evidence type="ECO:0000256" key="4">
    <source>
        <dbReference type="ARBA" id="ARBA00022723"/>
    </source>
</evidence>
<gene>
    <name evidence="10" type="ORF">N7494_001000</name>
</gene>
<dbReference type="SUPFAM" id="SSF51556">
    <property type="entry name" value="Metallo-dependent hydrolases"/>
    <property type="match status" value="1"/>
</dbReference>
<keyword evidence="11" id="KW-1185">Reference proteome</keyword>
<feature type="domain" description="Amidohydrolase-related" evidence="9">
    <location>
        <begin position="54"/>
        <end position="456"/>
    </location>
</feature>
<dbReference type="GO" id="GO:0046872">
    <property type="term" value="F:metal ion binding"/>
    <property type="evidence" value="ECO:0007669"/>
    <property type="project" value="UniProtKB-KW"/>
</dbReference>
<dbReference type="GO" id="GO:0005737">
    <property type="term" value="C:cytoplasm"/>
    <property type="evidence" value="ECO:0007669"/>
    <property type="project" value="InterPro"/>
</dbReference>
<keyword evidence="3" id="KW-0597">Phosphoprotein</keyword>
<dbReference type="EMBL" id="JAQIZZ010000001">
    <property type="protein sequence ID" value="KAJ5557085.1"/>
    <property type="molecule type" value="Genomic_DNA"/>
</dbReference>
<feature type="modified residue" description="N6-carboxylysine" evidence="8">
    <location>
        <position position="154"/>
    </location>
</feature>
<comment type="similarity">
    <text evidence="2">Belongs to the metallo-dependent hydrolases superfamily. Hydantoinase/dihydropyrimidinase family.</text>
</comment>
<evidence type="ECO:0000256" key="1">
    <source>
        <dbReference type="ARBA" id="ARBA00001947"/>
    </source>
</evidence>
<dbReference type="PANTHER" id="PTHR11647:SF1">
    <property type="entry name" value="COLLAPSIN RESPONSE MEDIATOR PROTEIN"/>
    <property type="match status" value="1"/>
</dbReference>
<proteinExistence type="inferred from homology"/>
<evidence type="ECO:0000256" key="5">
    <source>
        <dbReference type="ARBA" id="ARBA00022801"/>
    </source>
</evidence>
<protein>
    <recommendedName>
        <fullName evidence="7">dihydropyrimidinase</fullName>
        <ecNumber evidence="7">3.5.2.2</ecNumber>
    </recommendedName>
</protein>
<dbReference type="InterPro" id="IPR032466">
    <property type="entry name" value="Metal_Hydrolase"/>
</dbReference>
<accession>A0AAD6D8S1</accession>
<dbReference type="CDD" id="cd01314">
    <property type="entry name" value="D-HYD"/>
    <property type="match status" value="1"/>
</dbReference>
<dbReference type="SUPFAM" id="SSF51338">
    <property type="entry name" value="Composite domain of metallo-dependent hydrolases"/>
    <property type="match status" value="2"/>
</dbReference>
<dbReference type="EC" id="3.5.2.2" evidence="7"/>
<dbReference type="FunFam" id="3.20.20.140:FF:000217">
    <property type="entry name" value="Dihydropyrimidinase-related protein 1"/>
    <property type="match status" value="1"/>
</dbReference>
<dbReference type="AlphaFoldDB" id="A0AAD6D8S1"/>
<evidence type="ECO:0000256" key="2">
    <source>
        <dbReference type="ARBA" id="ARBA00008829"/>
    </source>
</evidence>
<evidence type="ECO:0000259" key="9">
    <source>
        <dbReference type="Pfam" id="PF01979"/>
    </source>
</evidence>
<keyword evidence="4" id="KW-0479">Metal-binding</keyword>
<evidence type="ECO:0000256" key="7">
    <source>
        <dbReference type="ARBA" id="ARBA00039113"/>
    </source>
</evidence>
<reference evidence="10 11" key="1">
    <citation type="journal article" date="2023" name="IMA Fungus">
        <title>Comparative genomic study of the Penicillium genus elucidates a diverse pangenome and 15 lateral gene transfer events.</title>
        <authorList>
            <person name="Petersen C."/>
            <person name="Sorensen T."/>
            <person name="Nielsen M.R."/>
            <person name="Sondergaard T.E."/>
            <person name="Sorensen J.L."/>
            <person name="Fitzpatrick D.A."/>
            <person name="Frisvad J.C."/>
            <person name="Nielsen K.L."/>
        </authorList>
    </citation>
    <scope>NUCLEOTIDE SEQUENCE [LARGE SCALE GENOMIC DNA]</scope>
    <source>
        <strain evidence="10 11">IBT 35679</strain>
    </source>
</reference>
<dbReference type="InterPro" id="IPR011778">
    <property type="entry name" value="Hydantoinase/dihydroPyrase"/>
</dbReference>
<dbReference type="InterPro" id="IPR050378">
    <property type="entry name" value="Metallo-dep_Hydrolases_sf"/>
</dbReference>
<name>A0AAD6D8S1_9EURO</name>
<comment type="cofactor">
    <cofactor evidence="1">
        <name>Zn(2+)</name>
        <dbReference type="ChEBI" id="CHEBI:29105"/>
    </cofactor>
</comment>
<comment type="PTM">
    <text evidence="8">Carbamylation allows a single lysine to coordinate two divalent metal cations.</text>
</comment>
<sequence length="507" mass="55925">MGLDTIVKNGLIVTESGVLPAGQSIGISKGKISVIGYDLSEGPETKIIDAQGAYITPGGVDSHVHLAQRNAPTGDSWETGTRSAVAGGTTTVLAFTSQTKDMTTLFPVLEEYHEKARGQAYCDYGFHFIITKPNQTILQQELPLLVKEGITSVKLYMTYELYKLSDHELLDTLLACRSLGMTTMIHAENGDMIQFLVEGLERNGNTAPFFHAIAGPKIAEDEASYRAIRLAELVDAPVLLVHVSADGAMKHIRDAQTRLLPIHAETCPHYLFLLSDRLANKEHDHFHGAKGVCSPPLRHNVEDLEALWRGIANDTFTVFSSDHAPTKYDHPEGKKAGIINGIPKFSKIPKGIPGIETRLSLLFSESEGCLPKNRARLSLARFVQLTSGNPARLYGLTQKGFILPGFDADLVIWHPQDEGARMISQVNLHHDVDYTPFEGMRVRNWPRFTMLRGEIVWNADENVVSGVKGFGQFIKRETGRVLVGKLGQLPPGMIEGERDFWLPKSLN</sequence>
<dbReference type="InterPro" id="IPR011059">
    <property type="entry name" value="Metal-dep_hydrolase_composite"/>
</dbReference>
<dbReference type="Pfam" id="PF01979">
    <property type="entry name" value="Amidohydro_1"/>
    <property type="match status" value="1"/>
</dbReference>
<evidence type="ECO:0000256" key="3">
    <source>
        <dbReference type="ARBA" id="ARBA00022553"/>
    </source>
</evidence>
<dbReference type="Proteomes" id="UP001220324">
    <property type="component" value="Unassembled WGS sequence"/>
</dbReference>
<dbReference type="PANTHER" id="PTHR11647">
    <property type="entry name" value="HYDRANTOINASE/DIHYDROPYRIMIDINASE FAMILY MEMBER"/>
    <property type="match status" value="1"/>
</dbReference>
<comment type="caution">
    <text evidence="10">The sequence shown here is derived from an EMBL/GenBank/DDBJ whole genome shotgun (WGS) entry which is preliminary data.</text>
</comment>